<dbReference type="SUPFAM" id="SSF48264">
    <property type="entry name" value="Cytochrome P450"/>
    <property type="match status" value="1"/>
</dbReference>
<comment type="cofactor">
    <cofactor evidence="1 14">
        <name>heme</name>
        <dbReference type="ChEBI" id="CHEBI:30413"/>
    </cofactor>
</comment>
<dbReference type="OrthoDB" id="6622871at2759"/>
<dbReference type="EMBL" id="CADCXU010008314">
    <property type="protein sequence ID" value="CAA9999161.1"/>
    <property type="molecule type" value="Genomic_DNA"/>
</dbReference>
<keyword evidence="11 14" id="KW-0408">Iron</keyword>
<evidence type="ECO:0000256" key="10">
    <source>
        <dbReference type="ARBA" id="ARBA00023002"/>
    </source>
</evidence>
<organism evidence="17 18">
    <name type="scientific">Nesidiocoris tenuis</name>
    <dbReference type="NCBI Taxonomy" id="355587"/>
    <lineage>
        <taxon>Eukaryota</taxon>
        <taxon>Metazoa</taxon>
        <taxon>Ecdysozoa</taxon>
        <taxon>Arthropoda</taxon>
        <taxon>Hexapoda</taxon>
        <taxon>Insecta</taxon>
        <taxon>Pterygota</taxon>
        <taxon>Neoptera</taxon>
        <taxon>Paraneoptera</taxon>
        <taxon>Hemiptera</taxon>
        <taxon>Heteroptera</taxon>
        <taxon>Panheteroptera</taxon>
        <taxon>Cimicomorpha</taxon>
        <taxon>Miridae</taxon>
        <taxon>Dicyphina</taxon>
        <taxon>Nesidiocoris</taxon>
    </lineage>
</organism>
<dbReference type="InterPro" id="IPR002401">
    <property type="entry name" value="Cyt_P450_E_grp-I"/>
</dbReference>
<keyword evidence="16" id="KW-0812">Transmembrane</keyword>
<dbReference type="GO" id="GO:0005506">
    <property type="term" value="F:iron ion binding"/>
    <property type="evidence" value="ECO:0007669"/>
    <property type="project" value="InterPro"/>
</dbReference>
<dbReference type="GO" id="GO:0020037">
    <property type="term" value="F:heme binding"/>
    <property type="evidence" value="ECO:0007669"/>
    <property type="project" value="InterPro"/>
</dbReference>
<keyword evidence="7 14" id="KW-0479">Metal-binding</keyword>
<evidence type="ECO:0000313" key="17">
    <source>
        <dbReference type="EMBL" id="CAA9999161.1"/>
    </source>
</evidence>
<dbReference type="CDD" id="cd11056">
    <property type="entry name" value="CYP6-like"/>
    <property type="match status" value="1"/>
</dbReference>
<evidence type="ECO:0000256" key="1">
    <source>
        <dbReference type="ARBA" id="ARBA00001971"/>
    </source>
</evidence>
<evidence type="ECO:0000256" key="4">
    <source>
        <dbReference type="ARBA" id="ARBA00004406"/>
    </source>
</evidence>
<feature type="transmembrane region" description="Helical" evidence="16">
    <location>
        <begin position="6"/>
        <end position="24"/>
    </location>
</feature>
<dbReference type="PRINTS" id="PR00385">
    <property type="entry name" value="P450"/>
</dbReference>
<evidence type="ECO:0008006" key="19">
    <source>
        <dbReference type="Google" id="ProtNLM"/>
    </source>
</evidence>
<dbReference type="PROSITE" id="PS00086">
    <property type="entry name" value="CYTOCHROME_P450"/>
    <property type="match status" value="1"/>
</dbReference>
<keyword evidence="16" id="KW-1133">Transmembrane helix</keyword>
<dbReference type="InterPro" id="IPR001128">
    <property type="entry name" value="Cyt_P450"/>
</dbReference>
<comment type="subcellular location">
    <subcellularLocation>
        <location evidence="4">Endoplasmic reticulum membrane</location>
        <topology evidence="4">Peripheral membrane protein</topology>
    </subcellularLocation>
    <subcellularLocation>
        <location evidence="3">Microsome membrane</location>
        <topology evidence="3">Peripheral membrane protein</topology>
    </subcellularLocation>
</comment>
<keyword evidence="12 15" id="KW-0503">Monooxygenase</keyword>
<protein>
    <recommendedName>
        <fullName evidence="19">Cytochrome P450</fullName>
    </recommendedName>
</protein>
<evidence type="ECO:0000256" key="6">
    <source>
        <dbReference type="ARBA" id="ARBA00022617"/>
    </source>
</evidence>
<feature type="transmembrane region" description="Helical" evidence="16">
    <location>
        <begin position="213"/>
        <end position="233"/>
    </location>
</feature>
<comment type="similarity">
    <text evidence="5 15">Belongs to the cytochrome P450 family.</text>
</comment>
<keyword evidence="10 15" id="KW-0560">Oxidoreductase</keyword>
<dbReference type="InterPro" id="IPR036396">
    <property type="entry name" value="Cyt_P450_sf"/>
</dbReference>
<keyword evidence="9" id="KW-0492">Microsome</keyword>
<dbReference type="Gene3D" id="1.10.630.10">
    <property type="entry name" value="Cytochrome P450"/>
    <property type="match status" value="1"/>
</dbReference>
<evidence type="ECO:0000256" key="2">
    <source>
        <dbReference type="ARBA" id="ARBA00003690"/>
    </source>
</evidence>
<evidence type="ECO:0000256" key="7">
    <source>
        <dbReference type="ARBA" id="ARBA00022723"/>
    </source>
</evidence>
<name>A0A6H5G8J9_9HEMI</name>
<evidence type="ECO:0000256" key="12">
    <source>
        <dbReference type="ARBA" id="ARBA00023033"/>
    </source>
</evidence>
<dbReference type="InterPro" id="IPR017972">
    <property type="entry name" value="Cyt_P450_CS"/>
</dbReference>
<accession>A0A6H5G8J9</accession>
<evidence type="ECO:0000256" key="16">
    <source>
        <dbReference type="SAM" id="Phobius"/>
    </source>
</evidence>
<evidence type="ECO:0000256" key="15">
    <source>
        <dbReference type="RuleBase" id="RU000461"/>
    </source>
</evidence>
<keyword evidence="13 16" id="KW-0472">Membrane</keyword>
<evidence type="ECO:0000256" key="11">
    <source>
        <dbReference type="ARBA" id="ARBA00023004"/>
    </source>
</evidence>
<dbReference type="FunFam" id="1.10.630.10:FF:000042">
    <property type="entry name" value="Cytochrome P450"/>
    <property type="match status" value="1"/>
</dbReference>
<evidence type="ECO:0000256" key="13">
    <source>
        <dbReference type="ARBA" id="ARBA00023136"/>
    </source>
</evidence>
<evidence type="ECO:0000256" key="3">
    <source>
        <dbReference type="ARBA" id="ARBA00004174"/>
    </source>
</evidence>
<feature type="binding site" description="axial binding residue" evidence="14">
    <location>
        <position position="423"/>
    </location>
    <ligand>
        <name>heme</name>
        <dbReference type="ChEBI" id="CHEBI:30413"/>
    </ligand>
    <ligandPart>
        <name>Fe</name>
        <dbReference type="ChEBI" id="CHEBI:18248"/>
    </ligandPart>
</feature>
<evidence type="ECO:0000256" key="14">
    <source>
        <dbReference type="PIRSR" id="PIRSR602401-1"/>
    </source>
</evidence>
<sequence length="479" mass="55234">MLLDGVLILIAIIGALVMWLRWNYGYWKKRGIPYVEPTIIFGNMKEVITGSTNIGVVSQKIYNQYPGEPAIGFFNMRQPVLQLKDLDLIKAVLVTEFSNFRENAMSITKQADPILGRNPFFLTGDEWKEARKTHTLNHTANKLKTLFKYIEEVKDDMVNYIKKNIGRKFEAQDFSGRFTTDVVSSCVFGVKTCSLAEEDSEFRKKSIEILQMGWKWSLFMISPSIFSILRIPLINKGIQDFFYNLVKDMVEMRKNNKLTRSDFLQNLINEKEHNFTMMEMTAQTMTFFIDGYATSATEMSFLLYMLAIYPDIQDRVRNEINNVEKLDFDTVHHLPYLDAVFNETLRLYPAGVVLSRLCNQDTTLKGGNKTFEFKKNDRIEIPVFALHRDPEHFPEPLKFKPERFLNNANHPALLTFGAGPRACFGSRFAKTQIKTGVAYLVKNFRILPGTEDRSMPTVNNSKTVLLSPDKEMSVKFENL</sequence>
<dbReference type="GO" id="GO:0004497">
    <property type="term" value="F:monooxygenase activity"/>
    <property type="evidence" value="ECO:0007669"/>
    <property type="project" value="UniProtKB-KW"/>
</dbReference>
<dbReference type="PANTHER" id="PTHR24292:SF84">
    <property type="entry name" value="CYTOCHROME P450 28A5-RELATED"/>
    <property type="match status" value="1"/>
</dbReference>
<reference evidence="17 18" key="1">
    <citation type="submission" date="2020-02" db="EMBL/GenBank/DDBJ databases">
        <authorList>
            <person name="Ferguson B K."/>
        </authorList>
    </citation>
    <scope>NUCLEOTIDE SEQUENCE [LARGE SCALE GENOMIC DNA]</scope>
</reference>
<keyword evidence="18" id="KW-1185">Reference proteome</keyword>
<dbReference type="AlphaFoldDB" id="A0A6H5G8J9"/>
<dbReference type="InterPro" id="IPR050476">
    <property type="entry name" value="Insect_CytP450_Detox"/>
</dbReference>
<dbReference type="PRINTS" id="PR00463">
    <property type="entry name" value="EP450I"/>
</dbReference>
<evidence type="ECO:0000313" key="18">
    <source>
        <dbReference type="Proteomes" id="UP000479000"/>
    </source>
</evidence>
<proteinExistence type="inferred from homology"/>
<dbReference type="PANTHER" id="PTHR24292">
    <property type="entry name" value="CYTOCHROME P450"/>
    <property type="match status" value="1"/>
</dbReference>
<dbReference type="Pfam" id="PF00067">
    <property type="entry name" value="p450"/>
    <property type="match status" value="1"/>
</dbReference>
<keyword evidence="8" id="KW-0256">Endoplasmic reticulum</keyword>
<evidence type="ECO:0000256" key="5">
    <source>
        <dbReference type="ARBA" id="ARBA00010617"/>
    </source>
</evidence>
<evidence type="ECO:0000256" key="8">
    <source>
        <dbReference type="ARBA" id="ARBA00022824"/>
    </source>
</evidence>
<dbReference type="Proteomes" id="UP000479000">
    <property type="component" value="Unassembled WGS sequence"/>
</dbReference>
<dbReference type="GO" id="GO:0005789">
    <property type="term" value="C:endoplasmic reticulum membrane"/>
    <property type="evidence" value="ECO:0007669"/>
    <property type="project" value="UniProtKB-SubCell"/>
</dbReference>
<evidence type="ECO:0000256" key="9">
    <source>
        <dbReference type="ARBA" id="ARBA00022848"/>
    </source>
</evidence>
<gene>
    <name evidence="17" type="ORF">NTEN_LOCUS5444</name>
</gene>
<dbReference type="GO" id="GO:0016705">
    <property type="term" value="F:oxidoreductase activity, acting on paired donors, with incorporation or reduction of molecular oxygen"/>
    <property type="evidence" value="ECO:0007669"/>
    <property type="project" value="InterPro"/>
</dbReference>
<comment type="function">
    <text evidence="2">May be involved in the metabolism of insect hormones and in the breakdown of synthetic insecticides.</text>
</comment>
<keyword evidence="6 14" id="KW-0349">Heme</keyword>